<dbReference type="InterPro" id="IPR042120">
    <property type="entry name" value="MutL_C_dimsub"/>
</dbReference>
<dbReference type="Gene3D" id="3.30.565.10">
    <property type="entry name" value="Histidine kinase-like ATPase, C-terminal domain"/>
    <property type="match status" value="1"/>
</dbReference>
<dbReference type="Proteomes" id="UP000004105">
    <property type="component" value="Unassembled WGS sequence"/>
</dbReference>
<dbReference type="FunFam" id="3.30.565.10:FF:000003">
    <property type="entry name" value="DNA mismatch repair endonuclease MutL"/>
    <property type="match status" value="1"/>
</dbReference>
<dbReference type="NCBIfam" id="NF000949">
    <property type="entry name" value="PRK00095.1-2"/>
    <property type="match status" value="1"/>
</dbReference>
<protein>
    <recommendedName>
        <fullName evidence="2 5">DNA mismatch repair protein MutL</fullName>
    </recommendedName>
</protein>
<accession>F2BFV9</accession>
<proteinExistence type="inferred from homology"/>
<feature type="region of interest" description="Disordered" evidence="6">
    <location>
        <begin position="486"/>
        <end position="507"/>
    </location>
</feature>
<feature type="region of interest" description="Disordered" evidence="6">
    <location>
        <begin position="1"/>
        <end position="32"/>
    </location>
</feature>
<dbReference type="HAMAP" id="MF_00149">
    <property type="entry name" value="DNA_mis_repair"/>
    <property type="match status" value="1"/>
</dbReference>
<feature type="compositionally biased region" description="Basic and acidic residues" evidence="6">
    <location>
        <begin position="486"/>
        <end position="496"/>
    </location>
</feature>
<dbReference type="Gene3D" id="3.30.1370.100">
    <property type="entry name" value="MutL, C-terminal domain, regulatory subdomain"/>
    <property type="match status" value="1"/>
</dbReference>
<dbReference type="Gene3D" id="3.30.1540.20">
    <property type="entry name" value="MutL, C-terminal domain, dimerisation subdomain"/>
    <property type="match status" value="1"/>
</dbReference>
<feature type="compositionally biased region" description="Basic residues" evidence="6">
    <location>
        <begin position="1"/>
        <end position="15"/>
    </location>
</feature>
<dbReference type="InterPro" id="IPR036890">
    <property type="entry name" value="HATPase_C_sf"/>
</dbReference>
<name>F2BFV9_9NEIS</name>
<comment type="function">
    <text evidence="5">This protein is involved in the repair of mismatches in DNA. It is required for dam-dependent methyl-directed DNA mismatch repair. May act as a 'molecular matchmaker', a protein that promotes the formation of a stable complex between two or more DNA-binding proteins in an ATP-dependent manner without itself being part of a final effector complex.</text>
</comment>
<dbReference type="InterPro" id="IPR002099">
    <property type="entry name" value="MutL/Mlh/PMS"/>
</dbReference>
<dbReference type="GO" id="GO:0006298">
    <property type="term" value="P:mismatch repair"/>
    <property type="evidence" value="ECO:0007669"/>
    <property type="project" value="UniProtKB-UniRule"/>
</dbReference>
<dbReference type="GO" id="GO:0032300">
    <property type="term" value="C:mismatch repair complex"/>
    <property type="evidence" value="ECO:0007669"/>
    <property type="project" value="InterPro"/>
</dbReference>
<evidence type="ECO:0000256" key="5">
    <source>
        <dbReference type="HAMAP-Rule" id="MF_00149"/>
    </source>
</evidence>
<evidence type="ECO:0000256" key="4">
    <source>
        <dbReference type="ARBA" id="ARBA00023204"/>
    </source>
</evidence>
<dbReference type="PANTHER" id="PTHR10073">
    <property type="entry name" value="DNA MISMATCH REPAIR PROTEIN MLH, PMS, MUTL"/>
    <property type="match status" value="1"/>
</dbReference>
<feature type="domain" description="DNA mismatch repair protein S5" evidence="8">
    <location>
        <begin position="273"/>
        <end position="391"/>
    </location>
</feature>
<dbReference type="PROSITE" id="PS00058">
    <property type="entry name" value="DNA_MISMATCH_REPAIR_1"/>
    <property type="match status" value="1"/>
</dbReference>
<dbReference type="InterPro" id="IPR014721">
    <property type="entry name" value="Ribsml_uS5_D2-typ_fold_subgr"/>
</dbReference>
<keyword evidence="3 5" id="KW-0227">DNA damage</keyword>
<dbReference type="STRING" id="267212.GCA_001063965_01927"/>
<dbReference type="Gene3D" id="3.30.230.10">
    <property type="match status" value="1"/>
</dbReference>
<dbReference type="EMBL" id="AFAY01000052">
    <property type="protein sequence ID" value="EGF07592.1"/>
    <property type="molecule type" value="Genomic_DNA"/>
</dbReference>
<dbReference type="InterPro" id="IPR038973">
    <property type="entry name" value="MutL/Mlh/Pms-like"/>
</dbReference>
<dbReference type="Pfam" id="PF13589">
    <property type="entry name" value="HATPase_c_3"/>
    <property type="match status" value="1"/>
</dbReference>
<feature type="region of interest" description="Disordered" evidence="6">
    <location>
        <begin position="415"/>
        <end position="460"/>
    </location>
</feature>
<dbReference type="CDD" id="cd16926">
    <property type="entry name" value="HATPase_MutL-MLH-PMS-like"/>
    <property type="match status" value="1"/>
</dbReference>
<dbReference type="Pfam" id="PF01119">
    <property type="entry name" value="DNA_mis_repair"/>
    <property type="match status" value="1"/>
</dbReference>
<evidence type="ECO:0000259" key="7">
    <source>
        <dbReference type="SMART" id="SM00853"/>
    </source>
</evidence>
<dbReference type="SMART" id="SM00853">
    <property type="entry name" value="MutL_C"/>
    <property type="match status" value="1"/>
</dbReference>
<reference evidence="9 10" key="1">
    <citation type="submission" date="2011-02" db="EMBL/GenBank/DDBJ databases">
        <authorList>
            <person name="Muzny D."/>
            <person name="Qin X."/>
            <person name="Deng J."/>
            <person name="Jiang H."/>
            <person name="Liu Y."/>
            <person name="Qu J."/>
            <person name="Song X.-Z."/>
            <person name="Zhang L."/>
            <person name="Thornton R."/>
            <person name="Coyle M."/>
            <person name="Francisco L."/>
            <person name="Jackson L."/>
            <person name="Javaid M."/>
            <person name="Korchina V."/>
            <person name="Kovar C."/>
            <person name="Mata R."/>
            <person name="Mathew T."/>
            <person name="Ngo R."/>
            <person name="Nguyen L."/>
            <person name="Nguyen N."/>
            <person name="Okwuonu G."/>
            <person name="Ongeri F."/>
            <person name="Pham C."/>
            <person name="Simmons D."/>
            <person name="Wilczek-Boney K."/>
            <person name="Hale W."/>
            <person name="Jakkamsetti A."/>
            <person name="Pham P."/>
            <person name="Ruth R."/>
            <person name="San Lucas F."/>
            <person name="Warren J."/>
            <person name="Zhang J."/>
            <person name="Zhao Z."/>
            <person name="Zhou C."/>
            <person name="Zhu D."/>
            <person name="Lee S."/>
            <person name="Bess C."/>
            <person name="Blankenburg K."/>
            <person name="Forbes L."/>
            <person name="Fu Q."/>
            <person name="Gubbala S."/>
            <person name="Hirani K."/>
            <person name="Jayaseelan J.C."/>
            <person name="Lara F."/>
            <person name="Munidasa M."/>
            <person name="Palculict T."/>
            <person name="Patil S."/>
            <person name="Pu L.-L."/>
            <person name="Saada N."/>
            <person name="Tang L."/>
            <person name="Weissenberger G."/>
            <person name="Zhu Y."/>
            <person name="Hemphill L."/>
            <person name="Shang Y."/>
            <person name="Youmans B."/>
            <person name="Ayvaz T."/>
            <person name="Ross M."/>
            <person name="Santibanez J."/>
            <person name="Aqrawi P."/>
            <person name="Gross S."/>
            <person name="Joshi V."/>
            <person name="Fowler G."/>
            <person name="Nazareth L."/>
            <person name="Reid J."/>
            <person name="Worley K."/>
            <person name="Petrosino J."/>
            <person name="Highlander S."/>
            <person name="Gibbs R."/>
        </authorList>
    </citation>
    <scope>NUCLEOTIDE SEQUENCE [LARGE SCALE GENOMIC DNA]</scope>
    <source>
        <strain evidence="9 10">ATCC BAA-1200</strain>
    </source>
</reference>
<dbReference type="InterPro" id="IPR042121">
    <property type="entry name" value="MutL_C_regsub"/>
</dbReference>
<comment type="caution">
    <text evidence="9">The sequence shown here is derived from an EMBL/GenBank/DDBJ whole genome shotgun (WGS) entry which is preliminary data.</text>
</comment>
<dbReference type="GO" id="GO:0140664">
    <property type="term" value="F:ATP-dependent DNA damage sensor activity"/>
    <property type="evidence" value="ECO:0007669"/>
    <property type="project" value="InterPro"/>
</dbReference>
<evidence type="ECO:0000313" key="9">
    <source>
        <dbReference type="EMBL" id="EGF07592.1"/>
    </source>
</evidence>
<sequence>MKQAVRRKPRTRFRHSSGMAQTQIRSAAKRPSENACAPSVSRFSDGLPYAPCLIMPPFPARTRPAMPRIAALPDHLVNQIAAGEVVERPANALKEIVENSIDAGATAISVEIEGGGVKLLRVTDNGAGIHPDDLALALSRHATSKISGLRDLERVASMGFRGEGLASIASVSRLTLTSRQSGEGHARTIRAEDGSLSPVSAAAAPEGTTVEVADLFFNTPARRKFLKSDNTEAAHCAAMLERLALAFPATAFSLTREGKPVFKLPPQTLEARAAAIVGHDFQTASLPVSAQAGGMTLYGLIAKPTFAKGKSTQQYCFVNRRCVRDKVILHAVKQAYRDVLHHALVPAFVLFLDLPPEAVDANVHPAKTEIRFRDSSAVHQFVFHTLDKALADTRADRTESIGNAGALLHQIAGIPDADRPSENPQNPFSDAPNAPTGGGKTAPAPYARAPQQRSLGLNESRRALDTYAELYRRSPQEDHELAALEHSRRLPPERPSENPSDNPPEHPLGYAIAQLLGIYILAQAEDSLLLIDMHAAAERVNYEKMKRQRDTQGRLNSQSLLIPVTFAASREETAALAEHADSLRAYGLDLSAVGENRIAVRAVPQMLGTSDIESLARDMLRDFAEHGASQQIEARENRLLATMSCHGSVRAGRRLTLPEMNALLRDMEHTPRSNQCNHGRPTWVKLTLKELDALFLRGQ</sequence>
<feature type="domain" description="MutL C-terminal dimerisation" evidence="7">
    <location>
        <begin position="511"/>
        <end position="655"/>
    </location>
</feature>
<dbReference type="AlphaFoldDB" id="F2BFV9"/>
<dbReference type="InterPro" id="IPR020568">
    <property type="entry name" value="Ribosomal_Su5_D2-typ_SF"/>
</dbReference>
<gene>
    <name evidence="5 9" type="primary">mutL</name>
    <name evidence="9" type="ORF">HMPREF9123_2616</name>
</gene>
<dbReference type="PANTHER" id="PTHR10073:SF12">
    <property type="entry name" value="DNA MISMATCH REPAIR PROTEIN MLH1"/>
    <property type="match status" value="1"/>
</dbReference>
<dbReference type="InterPro" id="IPR014762">
    <property type="entry name" value="DNA_mismatch_repair_CS"/>
</dbReference>
<evidence type="ECO:0000256" key="2">
    <source>
        <dbReference type="ARBA" id="ARBA00021975"/>
    </source>
</evidence>
<dbReference type="Pfam" id="PF08676">
    <property type="entry name" value="MutL_C"/>
    <property type="match status" value="1"/>
</dbReference>
<feature type="compositionally biased region" description="Low complexity" evidence="6">
    <location>
        <begin position="442"/>
        <end position="453"/>
    </location>
</feature>
<dbReference type="GO" id="GO:0030983">
    <property type="term" value="F:mismatched DNA binding"/>
    <property type="evidence" value="ECO:0007669"/>
    <property type="project" value="InterPro"/>
</dbReference>
<organism evidence="9 10">
    <name type="scientific">Neisseria bacilliformis ATCC BAA-1200</name>
    <dbReference type="NCBI Taxonomy" id="888742"/>
    <lineage>
        <taxon>Bacteria</taxon>
        <taxon>Pseudomonadati</taxon>
        <taxon>Pseudomonadota</taxon>
        <taxon>Betaproteobacteria</taxon>
        <taxon>Neisseriales</taxon>
        <taxon>Neisseriaceae</taxon>
        <taxon>Neisseria</taxon>
    </lineage>
</organism>
<evidence type="ECO:0000313" key="10">
    <source>
        <dbReference type="Proteomes" id="UP000004105"/>
    </source>
</evidence>
<evidence type="ECO:0000256" key="6">
    <source>
        <dbReference type="SAM" id="MobiDB-lite"/>
    </source>
</evidence>
<dbReference type="CDD" id="cd03482">
    <property type="entry name" value="MutL_Trans_MutL"/>
    <property type="match status" value="1"/>
</dbReference>
<dbReference type="NCBIfam" id="TIGR00585">
    <property type="entry name" value="mutl"/>
    <property type="match status" value="1"/>
</dbReference>
<dbReference type="InterPro" id="IPR020667">
    <property type="entry name" value="DNA_mismatch_repair_MutL"/>
</dbReference>
<evidence type="ECO:0000256" key="3">
    <source>
        <dbReference type="ARBA" id="ARBA00022763"/>
    </source>
</evidence>
<dbReference type="InterPro" id="IPR037198">
    <property type="entry name" value="MutL_C_sf"/>
</dbReference>
<dbReference type="SMART" id="SM01340">
    <property type="entry name" value="DNA_mis_repair"/>
    <property type="match status" value="1"/>
</dbReference>
<dbReference type="InterPro" id="IPR014790">
    <property type="entry name" value="MutL_C"/>
</dbReference>
<dbReference type="SUPFAM" id="SSF55874">
    <property type="entry name" value="ATPase domain of HSP90 chaperone/DNA topoisomerase II/histidine kinase"/>
    <property type="match status" value="1"/>
</dbReference>
<evidence type="ECO:0000256" key="1">
    <source>
        <dbReference type="ARBA" id="ARBA00006082"/>
    </source>
</evidence>
<dbReference type="InterPro" id="IPR013507">
    <property type="entry name" value="DNA_mismatch_S5_2-like"/>
</dbReference>
<dbReference type="GO" id="GO:0005524">
    <property type="term" value="F:ATP binding"/>
    <property type="evidence" value="ECO:0007669"/>
    <property type="project" value="InterPro"/>
</dbReference>
<dbReference type="SUPFAM" id="SSF118116">
    <property type="entry name" value="DNA mismatch repair protein MutL"/>
    <property type="match status" value="1"/>
</dbReference>
<evidence type="ECO:0000259" key="8">
    <source>
        <dbReference type="SMART" id="SM01340"/>
    </source>
</evidence>
<dbReference type="SUPFAM" id="SSF54211">
    <property type="entry name" value="Ribosomal protein S5 domain 2-like"/>
    <property type="match status" value="1"/>
</dbReference>
<keyword evidence="4 5" id="KW-0234">DNA repair</keyword>
<dbReference type="GO" id="GO:0016887">
    <property type="term" value="F:ATP hydrolysis activity"/>
    <property type="evidence" value="ECO:0007669"/>
    <property type="project" value="InterPro"/>
</dbReference>
<dbReference type="HOGENOM" id="CLU_004131_4_2_4"/>
<keyword evidence="10" id="KW-1185">Reference proteome</keyword>
<comment type="similarity">
    <text evidence="1 5">Belongs to the DNA mismatch repair MutL/HexB family.</text>
</comment>